<dbReference type="NCBIfam" id="TIGR00478">
    <property type="entry name" value="tly"/>
    <property type="match status" value="1"/>
</dbReference>
<dbReference type="PROSITE" id="PS50889">
    <property type="entry name" value="S4"/>
    <property type="match status" value="1"/>
</dbReference>
<dbReference type="GO" id="GO:0008168">
    <property type="term" value="F:methyltransferase activity"/>
    <property type="evidence" value="ECO:0007669"/>
    <property type="project" value="UniProtKB-KW"/>
</dbReference>
<dbReference type="GO" id="GO:0003723">
    <property type="term" value="F:RNA binding"/>
    <property type="evidence" value="ECO:0007669"/>
    <property type="project" value="UniProtKB-KW"/>
</dbReference>
<evidence type="ECO:0000259" key="4">
    <source>
        <dbReference type="SMART" id="SM00363"/>
    </source>
</evidence>
<dbReference type="InterPro" id="IPR047048">
    <property type="entry name" value="TlyA"/>
</dbReference>
<dbReference type="InterPro" id="IPR036986">
    <property type="entry name" value="S4_RNA-bd_sf"/>
</dbReference>
<sequence>MSSKERLDILLVNRGLFESREKAKAAIMAGLIFMDTTRIDKAGTKVPVDANILVKGNTLPYVSRGGLKLEKAIQIYPIDLQDAVMVDIGASTGGFTDCALQNGASKVFAIDVGYNQLAWKLRQDSRVINMEKQNIRTVTPEQLGELVDFISIDVAFISLDKVLPVATTLLKDTGSLVALIKPQFEAGKENVGKGGIVRDSNIHKEVLHRILQVAYDCGLYIHGLTFSPIKGMEGNIEFLGYFKKYEEGALTINDELIDAVVTEAHSL</sequence>
<dbReference type="PIRSF" id="PIRSF005578">
    <property type="entry name" value="TlyA"/>
    <property type="match status" value="1"/>
</dbReference>
<organism evidence="5 6">
    <name type="scientific">Veillonella rogosae</name>
    <dbReference type="NCBI Taxonomy" id="423477"/>
    <lineage>
        <taxon>Bacteria</taxon>
        <taxon>Bacillati</taxon>
        <taxon>Bacillota</taxon>
        <taxon>Negativicutes</taxon>
        <taxon>Veillonellales</taxon>
        <taxon>Veillonellaceae</taxon>
        <taxon>Veillonella</taxon>
    </lineage>
</organism>
<evidence type="ECO:0000256" key="2">
    <source>
        <dbReference type="ARBA" id="ARBA00029460"/>
    </source>
</evidence>
<keyword evidence="5" id="KW-0489">Methyltransferase</keyword>
<name>A0AA47AEB7_9FIRM</name>
<dbReference type="RefSeq" id="WP_265137217.1">
    <property type="nucleotide sequence ID" value="NZ_CP110418.1"/>
</dbReference>
<proteinExistence type="inferred from homology"/>
<keyword evidence="5" id="KW-0808">Transferase</keyword>
<feature type="domain" description="RNA-binding S4" evidence="4">
    <location>
        <begin position="5"/>
        <end position="70"/>
    </location>
</feature>
<keyword evidence="1 3" id="KW-0694">RNA-binding</keyword>
<dbReference type="Pfam" id="PF01479">
    <property type="entry name" value="S4"/>
    <property type="match status" value="1"/>
</dbReference>
<dbReference type="PANTHER" id="PTHR32319">
    <property type="entry name" value="BACTERIAL HEMOLYSIN-LIKE PROTEIN"/>
    <property type="match status" value="1"/>
</dbReference>
<dbReference type="Gene3D" id="3.40.50.150">
    <property type="entry name" value="Vaccinia Virus protein VP39"/>
    <property type="match status" value="1"/>
</dbReference>
<evidence type="ECO:0000313" key="6">
    <source>
        <dbReference type="Proteomes" id="UP001164244"/>
    </source>
</evidence>
<dbReference type="SUPFAM" id="SSF53335">
    <property type="entry name" value="S-adenosyl-L-methionine-dependent methyltransferases"/>
    <property type="match status" value="1"/>
</dbReference>
<dbReference type="Gene3D" id="3.10.290.10">
    <property type="entry name" value="RNA-binding S4 domain"/>
    <property type="match status" value="1"/>
</dbReference>
<dbReference type="InterPro" id="IPR004538">
    <property type="entry name" value="Hemolysin_A/TlyA"/>
</dbReference>
<evidence type="ECO:0000313" key="5">
    <source>
        <dbReference type="EMBL" id="UZG50040.1"/>
    </source>
</evidence>
<dbReference type="GO" id="GO:0032259">
    <property type="term" value="P:methylation"/>
    <property type="evidence" value="ECO:0007669"/>
    <property type="project" value="UniProtKB-KW"/>
</dbReference>
<dbReference type="KEGG" id="vrg:OKW85_04850"/>
<evidence type="ECO:0000256" key="3">
    <source>
        <dbReference type="PROSITE-ProRule" id="PRU00182"/>
    </source>
</evidence>
<comment type="similarity">
    <text evidence="2">Belongs to the TlyA family.</text>
</comment>
<dbReference type="InterPro" id="IPR029063">
    <property type="entry name" value="SAM-dependent_MTases_sf"/>
</dbReference>
<accession>A0AA47AEB7</accession>
<dbReference type="EMBL" id="CP110418">
    <property type="protein sequence ID" value="UZG50040.1"/>
    <property type="molecule type" value="Genomic_DNA"/>
</dbReference>
<dbReference type="SMART" id="SM00363">
    <property type="entry name" value="S4"/>
    <property type="match status" value="1"/>
</dbReference>
<dbReference type="InterPro" id="IPR002877">
    <property type="entry name" value="RNA_MeTrfase_FtsJ_dom"/>
</dbReference>
<evidence type="ECO:0000256" key="1">
    <source>
        <dbReference type="ARBA" id="ARBA00022884"/>
    </source>
</evidence>
<gene>
    <name evidence="5" type="ORF">OKW85_04850</name>
</gene>
<dbReference type="SUPFAM" id="SSF55174">
    <property type="entry name" value="Alpha-L RNA-binding motif"/>
    <property type="match status" value="1"/>
</dbReference>
<dbReference type="InterPro" id="IPR002942">
    <property type="entry name" value="S4_RNA-bd"/>
</dbReference>
<dbReference type="AlphaFoldDB" id="A0AA47AEB7"/>
<dbReference type="PANTHER" id="PTHR32319:SF0">
    <property type="entry name" value="BACTERIAL HEMOLYSIN-LIKE PROTEIN"/>
    <property type="match status" value="1"/>
</dbReference>
<dbReference type="Pfam" id="PF01728">
    <property type="entry name" value="FtsJ"/>
    <property type="match status" value="1"/>
</dbReference>
<reference evidence="5" key="1">
    <citation type="submission" date="2022-11" db="EMBL/GenBank/DDBJ databases">
        <title>Complete genome sequence of Veillonella rogosae KCOM 3468 isolated from human Subgingival dental plaque of Chronic peridontitis Lesion.</title>
        <authorList>
            <person name="Park S.-N."/>
            <person name="Lim Y.K."/>
            <person name="Kook J.-K."/>
        </authorList>
    </citation>
    <scope>NUCLEOTIDE SEQUENCE</scope>
    <source>
        <strain evidence="5">KCOM 3468</strain>
    </source>
</reference>
<dbReference type="Proteomes" id="UP001164244">
    <property type="component" value="Chromosome"/>
</dbReference>
<protein>
    <submittedName>
        <fullName evidence="5">TlyA family RNA methyltransferase</fullName>
    </submittedName>
</protein>